<dbReference type="EMBL" id="JAWZYT010000618">
    <property type="protein sequence ID" value="KAK4321112.1"/>
    <property type="molecule type" value="Genomic_DNA"/>
</dbReference>
<evidence type="ECO:0000313" key="1">
    <source>
        <dbReference type="EMBL" id="KAK4321112.1"/>
    </source>
</evidence>
<sequence>MSVTVLIQSSPHSSTRLPVTSSICLTAVYLLHLPSHLTLRSSTRHLVLSPGHQTSPSSTRHLAHPPGQDTSFIHPARTPSSSTWPPDVSFIHPAAGHMVQLPHDPVDVSFLPIIPFLFPNDPPSHYCITTQ</sequence>
<name>A0AAE1Q9E5_9EUCA</name>
<gene>
    <name evidence="1" type="ORF">Pmani_008057</name>
</gene>
<comment type="caution">
    <text evidence="1">The sequence shown here is derived from an EMBL/GenBank/DDBJ whole genome shotgun (WGS) entry which is preliminary data.</text>
</comment>
<accession>A0AAE1Q9E5</accession>
<dbReference type="AlphaFoldDB" id="A0AAE1Q9E5"/>
<keyword evidence="2" id="KW-1185">Reference proteome</keyword>
<proteinExistence type="predicted"/>
<evidence type="ECO:0000313" key="2">
    <source>
        <dbReference type="Proteomes" id="UP001292094"/>
    </source>
</evidence>
<dbReference type="Proteomes" id="UP001292094">
    <property type="component" value="Unassembled WGS sequence"/>
</dbReference>
<protein>
    <submittedName>
        <fullName evidence="1">Uncharacterized protein</fullName>
    </submittedName>
</protein>
<organism evidence="1 2">
    <name type="scientific">Petrolisthes manimaculis</name>
    <dbReference type="NCBI Taxonomy" id="1843537"/>
    <lineage>
        <taxon>Eukaryota</taxon>
        <taxon>Metazoa</taxon>
        <taxon>Ecdysozoa</taxon>
        <taxon>Arthropoda</taxon>
        <taxon>Crustacea</taxon>
        <taxon>Multicrustacea</taxon>
        <taxon>Malacostraca</taxon>
        <taxon>Eumalacostraca</taxon>
        <taxon>Eucarida</taxon>
        <taxon>Decapoda</taxon>
        <taxon>Pleocyemata</taxon>
        <taxon>Anomura</taxon>
        <taxon>Galatheoidea</taxon>
        <taxon>Porcellanidae</taxon>
        <taxon>Petrolisthes</taxon>
    </lineage>
</organism>
<reference evidence="1" key="1">
    <citation type="submission" date="2023-11" db="EMBL/GenBank/DDBJ databases">
        <title>Genome assemblies of two species of porcelain crab, Petrolisthes cinctipes and Petrolisthes manimaculis (Anomura: Porcellanidae).</title>
        <authorList>
            <person name="Angst P."/>
        </authorList>
    </citation>
    <scope>NUCLEOTIDE SEQUENCE</scope>
    <source>
        <strain evidence="1">PB745_02</strain>
        <tissue evidence="1">Gill</tissue>
    </source>
</reference>